<name>A0A392N536_9FABA</name>
<keyword evidence="3" id="KW-1185">Reference proteome</keyword>
<sequence>DIMMFCKANRENIQALSNLFMKYAETSGQLVNPTKSFIYAGAVTPQRLQFIADQLGFNIGTLPFIYLGAPIFKGKPKRVHFQAVADKIKSKFSAWKASHLSMAGRVQLIRSVIQGMMMHTISVYSWPTSLIKDIERWMRNFIWSGDVNQRKLVTVAWHRVCSPFNEGGLGLRSLSKLNEATNLKLCWEISQSNLQWAKFIRHRVIKGSKPISYHIFSSIWSGVKNKFQEVCCNSFWQIGNGEDVNFWLDPWCGDPLVLSLAIPSQMHSLLKAKVKDFIEDQSWKIPNCLLLAYPILQNLVDSITIPMFEKEDKLLWNLSHDGDLSLKDAYSFYNPAGQQLIWTKLVWNAYIPPSKSMIIWRCLQHKLPTDDNLSLRGC</sequence>
<dbReference type="InterPro" id="IPR026960">
    <property type="entry name" value="RVT-Znf"/>
</dbReference>
<feature type="domain" description="Reverse transcriptase zinc-binding" evidence="1">
    <location>
        <begin position="325"/>
        <end position="377"/>
    </location>
</feature>
<feature type="non-terminal residue" evidence="2">
    <location>
        <position position="378"/>
    </location>
</feature>
<proteinExistence type="predicted"/>
<reference evidence="2 3" key="1">
    <citation type="journal article" date="2018" name="Front. Plant Sci.">
        <title>Red Clover (Trifolium pratense) and Zigzag Clover (T. medium) - A Picture of Genomic Similarities and Differences.</title>
        <authorList>
            <person name="Dluhosova J."/>
            <person name="Istvanek J."/>
            <person name="Nedelnik J."/>
            <person name="Repkova J."/>
        </authorList>
    </citation>
    <scope>NUCLEOTIDE SEQUENCE [LARGE SCALE GENOMIC DNA]</scope>
    <source>
        <strain evidence="3">cv. 10/8</strain>
        <tissue evidence="2">Leaf</tissue>
    </source>
</reference>
<dbReference type="Pfam" id="PF13966">
    <property type="entry name" value="zf-RVT"/>
    <property type="match status" value="1"/>
</dbReference>
<dbReference type="PANTHER" id="PTHR33116">
    <property type="entry name" value="REVERSE TRANSCRIPTASE ZINC-BINDING DOMAIN-CONTAINING PROTEIN-RELATED-RELATED"/>
    <property type="match status" value="1"/>
</dbReference>
<accession>A0A392N536</accession>
<comment type="caution">
    <text evidence="2">The sequence shown here is derived from an EMBL/GenBank/DDBJ whole genome shotgun (WGS) entry which is preliminary data.</text>
</comment>
<protein>
    <submittedName>
        <fullName evidence="2">Putative ribonuclease H protein</fullName>
    </submittedName>
</protein>
<feature type="non-terminal residue" evidence="2">
    <location>
        <position position="1"/>
    </location>
</feature>
<evidence type="ECO:0000313" key="3">
    <source>
        <dbReference type="Proteomes" id="UP000265520"/>
    </source>
</evidence>
<dbReference type="Proteomes" id="UP000265520">
    <property type="component" value="Unassembled WGS sequence"/>
</dbReference>
<evidence type="ECO:0000259" key="1">
    <source>
        <dbReference type="Pfam" id="PF13966"/>
    </source>
</evidence>
<dbReference type="PANTHER" id="PTHR33116:SF80">
    <property type="entry name" value="REVERSE TRANSCRIPTASE ZINC-BINDING DOMAIN-CONTAINING PROTEIN"/>
    <property type="match status" value="1"/>
</dbReference>
<organism evidence="2 3">
    <name type="scientific">Trifolium medium</name>
    <dbReference type="NCBI Taxonomy" id="97028"/>
    <lineage>
        <taxon>Eukaryota</taxon>
        <taxon>Viridiplantae</taxon>
        <taxon>Streptophyta</taxon>
        <taxon>Embryophyta</taxon>
        <taxon>Tracheophyta</taxon>
        <taxon>Spermatophyta</taxon>
        <taxon>Magnoliopsida</taxon>
        <taxon>eudicotyledons</taxon>
        <taxon>Gunneridae</taxon>
        <taxon>Pentapetalae</taxon>
        <taxon>rosids</taxon>
        <taxon>fabids</taxon>
        <taxon>Fabales</taxon>
        <taxon>Fabaceae</taxon>
        <taxon>Papilionoideae</taxon>
        <taxon>50 kb inversion clade</taxon>
        <taxon>NPAAA clade</taxon>
        <taxon>Hologalegina</taxon>
        <taxon>IRL clade</taxon>
        <taxon>Trifolieae</taxon>
        <taxon>Trifolium</taxon>
    </lineage>
</organism>
<evidence type="ECO:0000313" key="2">
    <source>
        <dbReference type="EMBL" id="MCH94279.1"/>
    </source>
</evidence>
<dbReference type="AlphaFoldDB" id="A0A392N536"/>
<dbReference type="EMBL" id="LXQA010026936">
    <property type="protein sequence ID" value="MCH94279.1"/>
    <property type="molecule type" value="Genomic_DNA"/>
</dbReference>